<evidence type="ECO:0000313" key="9">
    <source>
        <dbReference type="EMBL" id="WAC11423.1"/>
    </source>
</evidence>
<dbReference type="NCBIfam" id="NF038404">
    <property type="entry name" value="perm_prefix_2"/>
    <property type="match status" value="1"/>
</dbReference>
<feature type="transmembrane region" description="Helical" evidence="6">
    <location>
        <begin position="69"/>
        <end position="85"/>
    </location>
</feature>
<dbReference type="RefSeq" id="WP_244821354.1">
    <property type="nucleotide sequence ID" value="NZ_CP112998.1"/>
</dbReference>
<comment type="subcellular location">
    <subcellularLocation>
        <location evidence="1">Cell membrane</location>
        <topology evidence="1">Multi-pass membrane protein</topology>
    </subcellularLocation>
</comment>
<feature type="domain" description="MacB-like periplasmic core" evidence="8">
    <location>
        <begin position="99"/>
        <end position="330"/>
    </location>
</feature>
<dbReference type="Proteomes" id="UP001164653">
    <property type="component" value="Chromosome"/>
</dbReference>
<evidence type="ECO:0000256" key="3">
    <source>
        <dbReference type="ARBA" id="ARBA00022692"/>
    </source>
</evidence>
<feature type="transmembrane region" description="Helical" evidence="6">
    <location>
        <begin position="758"/>
        <end position="781"/>
    </location>
</feature>
<name>A0A9E8N8S2_9BACT</name>
<dbReference type="InterPro" id="IPR003838">
    <property type="entry name" value="ABC3_permease_C"/>
</dbReference>
<evidence type="ECO:0000256" key="6">
    <source>
        <dbReference type="SAM" id="Phobius"/>
    </source>
</evidence>
<dbReference type="Pfam" id="PF02687">
    <property type="entry name" value="FtsX"/>
    <property type="match status" value="2"/>
</dbReference>
<dbReference type="PANTHER" id="PTHR30572:SF18">
    <property type="entry name" value="ABC-TYPE MACROLIDE FAMILY EXPORT SYSTEM PERMEASE COMPONENT 2"/>
    <property type="match status" value="1"/>
</dbReference>
<dbReference type="AlphaFoldDB" id="A0A9E8N8S2"/>
<proteinExistence type="predicted"/>
<keyword evidence="3 6" id="KW-0812">Transmembrane</keyword>
<organism evidence="9 10">
    <name type="scientific">Dyadobacter pollutisoli</name>
    <dbReference type="NCBI Taxonomy" id="2910158"/>
    <lineage>
        <taxon>Bacteria</taxon>
        <taxon>Pseudomonadati</taxon>
        <taxon>Bacteroidota</taxon>
        <taxon>Cytophagia</taxon>
        <taxon>Cytophagales</taxon>
        <taxon>Spirosomataceae</taxon>
        <taxon>Dyadobacter</taxon>
    </lineage>
</organism>
<feature type="domain" description="MacB-like periplasmic core" evidence="8">
    <location>
        <begin position="569"/>
        <end position="687"/>
    </location>
</feature>
<protein>
    <submittedName>
        <fullName evidence="9">ABC transporter permease</fullName>
    </submittedName>
</protein>
<dbReference type="GO" id="GO:0005886">
    <property type="term" value="C:plasma membrane"/>
    <property type="evidence" value="ECO:0007669"/>
    <property type="project" value="UniProtKB-SubCell"/>
</dbReference>
<dbReference type="InterPro" id="IPR047699">
    <property type="entry name" value="Permease_put_prefix"/>
</dbReference>
<feature type="domain" description="ABC3 transporter permease C-terminal" evidence="7">
    <location>
        <begin position="379"/>
        <end position="495"/>
    </location>
</feature>
<dbReference type="InterPro" id="IPR050250">
    <property type="entry name" value="Macrolide_Exporter_MacB"/>
</dbReference>
<keyword evidence="4 6" id="KW-1133">Transmembrane helix</keyword>
<feature type="domain" description="ABC3 transporter permease C-terminal" evidence="7">
    <location>
        <begin position="761"/>
        <end position="875"/>
    </location>
</feature>
<evidence type="ECO:0000256" key="4">
    <source>
        <dbReference type="ARBA" id="ARBA00022989"/>
    </source>
</evidence>
<feature type="transmembrane region" description="Helical" evidence="6">
    <location>
        <begin position="97"/>
        <end position="121"/>
    </location>
</feature>
<evidence type="ECO:0000256" key="1">
    <source>
        <dbReference type="ARBA" id="ARBA00004651"/>
    </source>
</evidence>
<dbReference type="EMBL" id="CP112998">
    <property type="protein sequence ID" value="WAC11423.1"/>
    <property type="molecule type" value="Genomic_DNA"/>
</dbReference>
<dbReference type="InterPro" id="IPR025857">
    <property type="entry name" value="MacB_PCD"/>
</dbReference>
<feature type="transmembrane region" description="Helical" evidence="6">
    <location>
        <begin position="469"/>
        <end position="491"/>
    </location>
</feature>
<evidence type="ECO:0000313" key="10">
    <source>
        <dbReference type="Proteomes" id="UP001164653"/>
    </source>
</evidence>
<feature type="transmembrane region" description="Helical" evidence="6">
    <location>
        <begin position="419"/>
        <end position="445"/>
    </location>
</feature>
<dbReference type="KEGG" id="dpf:ON006_27280"/>
<dbReference type="GO" id="GO:0022857">
    <property type="term" value="F:transmembrane transporter activity"/>
    <property type="evidence" value="ECO:0007669"/>
    <property type="project" value="TreeGrafter"/>
</dbReference>
<feature type="transmembrane region" description="Helical" evidence="6">
    <location>
        <begin position="849"/>
        <end position="868"/>
    </location>
</feature>
<evidence type="ECO:0000256" key="5">
    <source>
        <dbReference type="ARBA" id="ARBA00023136"/>
    </source>
</evidence>
<feature type="transmembrane region" description="Helical" evidence="6">
    <location>
        <begin position="517"/>
        <end position="537"/>
    </location>
</feature>
<evidence type="ECO:0000256" key="2">
    <source>
        <dbReference type="ARBA" id="ARBA00022475"/>
    </source>
</evidence>
<reference evidence="9" key="1">
    <citation type="submission" date="2022-11" db="EMBL/GenBank/DDBJ databases">
        <title>Dyadobacter pollutisoli sp. nov., isolated from plastic dumped soil.</title>
        <authorList>
            <person name="Kim J.M."/>
            <person name="Kim K.R."/>
            <person name="Lee J.K."/>
            <person name="Hao L."/>
            <person name="Jeon C.O."/>
        </authorList>
    </citation>
    <scope>NUCLEOTIDE SEQUENCE</scope>
    <source>
        <strain evidence="9">U1</strain>
    </source>
</reference>
<gene>
    <name evidence="9" type="ORF">ON006_27280</name>
</gene>
<evidence type="ECO:0000259" key="7">
    <source>
        <dbReference type="Pfam" id="PF02687"/>
    </source>
</evidence>
<evidence type="ECO:0000259" key="8">
    <source>
        <dbReference type="Pfam" id="PF12704"/>
    </source>
</evidence>
<keyword evidence="2" id="KW-1003">Cell membrane</keyword>
<dbReference type="Pfam" id="PF12704">
    <property type="entry name" value="MacB_PCD"/>
    <property type="match status" value="2"/>
</dbReference>
<keyword evidence="5 6" id="KW-0472">Membrane</keyword>
<dbReference type="PANTHER" id="PTHR30572">
    <property type="entry name" value="MEMBRANE COMPONENT OF TRANSPORTER-RELATED"/>
    <property type="match status" value="1"/>
</dbReference>
<sequence>MKQKDQSTPPRWATRFLHWYCRPRLLEDLEGDLNEYFERNVKRKGIKKARLIYAIDVIKFMRPYTIRKIEFFTLFIHWIMIGSYFKTSRRSLVRNKLFSLINIVGLAVSMSVGLLVISIVADLYSYDDFQEKKDRTYRVITKTKEKGQSSEMKLASTSIQVGEKIREVIPAIEDVSIIRPGFSGDATVGDATVGDAKVGEATFPLEATWADNSFLKVFSFPLIKGDVVTALKDPYSLVLTEKTAKKLFGESDPLGKTVRFDTVNYVVTGVVQDVPKLSHMSFEALISLASLDAGHKDADLHSWANIWQNYVYVTFPEKTDPATLQAALDRLSKQENKSLTNRTVSVSLQPLKDIVLGESVSNNIGPAFTPPVMWTLCGLALVIILSACFNYTNLSVARSMRRSREVGIRKIIGAQKSHVLGQFMAESVIIALLALVFSFALFLVLRKQFLGLDRHVTDVFSLEISFRTILYFILLAIVTGIAAGFMPALFFSKMNALQVMKDASNMKLFRRIGMRKVLIVVQFTLSLIFIAGTLIGYNQYKGLITFDLGFKTENIINIRLQGNKGQILATELSQVPAVKEISQSMMITSLGSIHGTNLTYKTDSSMVWLNNVDEHYLPLHQHKLLAGKNFQLRPEKGKESEIIVNQQVLKRFNIANQDPEKALGTIVKVDGQKLTIVGVLKDFHYGSLENKIEPVMFRYSADPASYLNVKIASKDLPGTLASIKSAWQKVDKVHELDAKFYDEQIEEAYAQFSLMIKVIGFIAFLAICIASLGLFGMVVFTTETKLKEISIRKVLGASEVGLIYLLCKGFLILLVISTLIALPLTYMFFDKVVLTKFPYHQSISLTEMLGGSLFVMLFAFFLIGSQTVKAARNNPAKVLKSE</sequence>
<keyword evidence="10" id="KW-1185">Reference proteome</keyword>
<feature type="transmembrane region" description="Helical" evidence="6">
    <location>
        <begin position="802"/>
        <end position="829"/>
    </location>
</feature>
<accession>A0A9E8N8S2</accession>
<feature type="transmembrane region" description="Helical" evidence="6">
    <location>
        <begin position="372"/>
        <end position="394"/>
    </location>
</feature>